<gene>
    <name evidence="7" type="ORF">Q2T77_32145</name>
</gene>
<dbReference type="SUPFAM" id="SSF46785">
    <property type="entry name" value="Winged helix' DNA-binding domain"/>
    <property type="match status" value="1"/>
</dbReference>
<dbReference type="InterPro" id="IPR036388">
    <property type="entry name" value="WH-like_DNA-bd_sf"/>
</dbReference>
<dbReference type="InterPro" id="IPR051446">
    <property type="entry name" value="HTH_trans_reg/aminotransferase"/>
</dbReference>
<dbReference type="Gene3D" id="3.40.640.10">
    <property type="entry name" value="Type I PLP-dependent aspartate aminotransferase-like (Major domain)"/>
    <property type="match status" value="1"/>
</dbReference>
<dbReference type="Proteomes" id="UP001169027">
    <property type="component" value="Unassembled WGS sequence"/>
</dbReference>
<dbReference type="InterPro" id="IPR036390">
    <property type="entry name" value="WH_DNA-bd_sf"/>
</dbReference>
<evidence type="ECO:0000259" key="6">
    <source>
        <dbReference type="PROSITE" id="PS50949"/>
    </source>
</evidence>
<dbReference type="CDD" id="cd07377">
    <property type="entry name" value="WHTH_GntR"/>
    <property type="match status" value="1"/>
</dbReference>
<evidence type="ECO:0000256" key="3">
    <source>
        <dbReference type="ARBA" id="ARBA00023015"/>
    </source>
</evidence>
<evidence type="ECO:0000256" key="2">
    <source>
        <dbReference type="ARBA" id="ARBA00022898"/>
    </source>
</evidence>
<reference evidence="7" key="1">
    <citation type="submission" date="2023-06" db="EMBL/GenBank/DDBJ databases">
        <authorList>
            <person name="Jiang Y."/>
            <person name="Liu Q."/>
        </authorList>
    </citation>
    <scope>NUCLEOTIDE SEQUENCE</scope>
    <source>
        <strain evidence="7">CGMCC 1.12090</strain>
    </source>
</reference>
<sequence length="289" mass="32554">MKLSERLFDELERAIRNGVLRAGEHLPSIREACRTRQLSVTTVSRASLQLESRDLIESQPQSGYFVRALHVEPSSDPIAVSQPPDTSTDVDTSRLLLTTINSIRTGSAVPLGSPYPDPTLLPWQRVHQQISAFARRLRDARAVLDDQPPGHPELIRLSTPTLPQLGVAEYLKNDGFKHHLRRVRQTLAQQARIMISMARRFFPEHSRLSRPEGGCVLWVELAPHVGTMALYREALERGWSIGADRMFSTSNTYGHFMRLNYSYPWSPEIEAAVIELGRIAAAMTVRSAR</sequence>
<dbReference type="SUPFAM" id="SSF53383">
    <property type="entry name" value="PLP-dependent transferases"/>
    <property type="match status" value="1"/>
</dbReference>
<name>A0ABT8SG20_9BURK</name>
<dbReference type="InterPro" id="IPR015422">
    <property type="entry name" value="PyrdxlP-dep_Trfase_small"/>
</dbReference>
<comment type="caution">
    <text evidence="7">The sequence shown here is derived from an EMBL/GenBank/DDBJ whole genome shotgun (WGS) entry which is preliminary data.</text>
</comment>
<dbReference type="PROSITE" id="PS50949">
    <property type="entry name" value="HTH_GNTR"/>
    <property type="match status" value="1"/>
</dbReference>
<dbReference type="EMBL" id="JAUKVY010000033">
    <property type="protein sequence ID" value="MDO1536932.1"/>
    <property type="molecule type" value="Genomic_DNA"/>
</dbReference>
<keyword evidence="2" id="KW-0663">Pyridoxal phosphate</keyword>
<dbReference type="PANTHER" id="PTHR46577">
    <property type="entry name" value="HTH-TYPE TRANSCRIPTIONAL REGULATORY PROTEIN GABR"/>
    <property type="match status" value="1"/>
</dbReference>
<protein>
    <submittedName>
        <fullName evidence="7">GntR family transcriptional regulator</fullName>
    </submittedName>
</protein>
<evidence type="ECO:0000256" key="4">
    <source>
        <dbReference type="ARBA" id="ARBA00023125"/>
    </source>
</evidence>
<dbReference type="InterPro" id="IPR000524">
    <property type="entry name" value="Tscrpt_reg_HTH_GntR"/>
</dbReference>
<dbReference type="RefSeq" id="WP_301815146.1">
    <property type="nucleotide sequence ID" value="NZ_JAUJZH010000033.1"/>
</dbReference>
<dbReference type="InterPro" id="IPR015421">
    <property type="entry name" value="PyrdxlP-dep_Trfase_major"/>
</dbReference>
<comment type="similarity">
    <text evidence="1">In the C-terminal section; belongs to the class-I pyridoxal-phosphate-dependent aminotransferase family.</text>
</comment>
<keyword evidence="4" id="KW-0238">DNA-binding</keyword>
<evidence type="ECO:0000256" key="1">
    <source>
        <dbReference type="ARBA" id="ARBA00005384"/>
    </source>
</evidence>
<dbReference type="Pfam" id="PF00392">
    <property type="entry name" value="GntR"/>
    <property type="match status" value="1"/>
</dbReference>
<keyword evidence="8" id="KW-1185">Reference proteome</keyword>
<feature type="domain" description="HTH gntR-type" evidence="6">
    <location>
        <begin position="1"/>
        <end position="69"/>
    </location>
</feature>
<organism evidence="7 8">
    <name type="scientific">Variovorax ginsengisoli</name>
    <dbReference type="NCBI Taxonomy" id="363844"/>
    <lineage>
        <taxon>Bacteria</taxon>
        <taxon>Pseudomonadati</taxon>
        <taxon>Pseudomonadota</taxon>
        <taxon>Betaproteobacteria</taxon>
        <taxon>Burkholderiales</taxon>
        <taxon>Comamonadaceae</taxon>
        <taxon>Variovorax</taxon>
    </lineage>
</organism>
<dbReference type="SMART" id="SM00345">
    <property type="entry name" value="HTH_GNTR"/>
    <property type="match status" value="1"/>
</dbReference>
<keyword evidence="3" id="KW-0805">Transcription regulation</keyword>
<evidence type="ECO:0000256" key="5">
    <source>
        <dbReference type="ARBA" id="ARBA00023163"/>
    </source>
</evidence>
<dbReference type="InterPro" id="IPR015424">
    <property type="entry name" value="PyrdxlP-dep_Trfase"/>
</dbReference>
<accession>A0ABT8SG20</accession>
<dbReference type="Gene3D" id="3.90.1150.10">
    <property type="entry name" value="Aspartate Aminotransferase, domain 1"/>
    <property type="match status" value="1"/>
</dbReference>
<keyword evidence="5" id="KW-0804">Transcription</keyword>
<dbReference type="PANTHER" id="PTHR46577:SF2">
    <property type="entry name" value="TRANSCRIPTIONAL REGULATORY PROTEIN"/>
    <property type="match status" value="1"/>
</dbReference>
<evidence type="ECO:0000313" key="7">
    <source>
        <dbReference type="EMBL" id="MDO1536932.1"/>
    </source>
</evidence>
<evidence type="ECO:0000313" key="8">
    <source>
        <dbReference type="Proteomes" id="UP001169027"/>
    </source>
</evidence>
<dbReference type="Gene3D" id="1.10.10.10">
    <property type="entry name" value="Winged helix-like DNA-binding domain superfamily/Winged helix DNA-binding domain"/>
    <property type="match status" value="1"/>
</dbReference>
<proteinExistence type="inferred from homology"/>